<dbReference type="InterPro" id="IPR020806">
    <property type="entry name" value="PKS_PP-bd"/>
</dbReference>
<dbReference type="SUPFAM" id="SSF47336">
    <property type="entry name" value="ACP-like"/>
    <property type="match status" value="1"/>
</dbReference>
<evidence type="ECO:0000259" key="4">
    <source>
        <dbReference type="PROSITE" id="PS50075"/>
    </source>
</evidence>
<evidence type="ECO:0000256" key="1">
    <source>
        <dbReference type="ARBA" id="ARBA00022450"/>
    </source>
</evidence>
<evidence type="ECO:0000313" key="5">
    <source>
        <dbReference type="EMBL" id="CAK0864328.1"/>
    </source>
</evidence>
<proteinExistence type="predicted"/>
<evidence type="ECO:0000256" key="2">
    <source>
        <dbReference type="ARBA" id="ARBA00022553"/>
    </source>
</evidence>
<dbReference type="PROSITE" id="PS50075">
    <property type="entry name" value="CARRIER"/>
    <property type="match status" value="1"/>
</dbReference>
<accession>A0ABN9UW26</accession>
<comment type="caution">
    <text evidence="5">The sequence shown here is derived from an EMBL/GenBank/DDBJ whole genome shotgun (WGS) entry which is preliminary data.</text>
</comment>
<feature type="compositionally biased region" description="Low complexity" evidence="3">
    <location>
        <begin position="600"/>
        <end position="622"/>
    </location>
</feature>
<dbReference type="EMBL" id="CAUYUJ010016355">
    <property type="protein sequence ID" value="CAK0864328.1"/>
    <property type="molecule type" value="Genomic_DNA"/>
</dbReference>
<dbReference type="InterPro" id="IPR011990">
    <property type="entry name" value="TPR-like_helical_dom_sf"/>
</dbReference>
<dbReference type="Gene3D" id="1.25.40.10">
    <property type="entry name" value="Tetratricopeptide repeat domain"/>
    <property type="match status" value="3"/>
</dbReference>
<dbReference type="SUPFAM" id="SSF48452">
    <property type="entry name" value="TPR-like"/>
    <property type="match status" value="2"/>
</dbReference>
<evidence type="ECO:0000256" key="3">
    <source>
        <dbReference type="SAM" id="MobiDB-lite"/>
    </source>
</evidence>
<feature type="domain" description="Carrier" evidence="4">
    <location>
        <begin position="639"/>
        <end position="715"/>
    </location>
</feature>
<dbReference type="Gene3D" id="1.10.1200.10">
    <property type="entry name" value="ACP-like"/>
    <property type="match status" value="1"/>
</dbReference>
<feature type="region of interest" description="Disordered" evidence="3">
    <location>
        <begin position="600"/>
        <end position="629"/>
    </location>
</feature>
<protein>
    <recommendedName>
        <fullName evidence="4">Carrier domain-containing protein</fullName>
    </recommendedName>
</protein>
<sequence>MALTAAEVRCDAQCKGKRDEYAEGLDQAGEALELLRRAGDQQLQAAALLVSAFLHLRSLAPAEAASAAEASLALVRGLGGGAAASRGEARATHALAAAAILSGKLDMGLKLASDAVALFKAAGDRRLEASENLALARWALLAGEPKRALAAAQEARKAFEVLSCRGGWAGASVHTCAEAMVARGRAREALRLCKDASLKFMRADDWKDCVFVQDALARVHLAMGAHEKAHGAVASARSLLQARSEESWEARLCHTAAAAHLAGKDFKQAIAALQAAAALAATAEDDDEAAAAQRALSYVHSTMPHGNYKDALKAASAAKHLSRQAGDRLGEACDMMDIAVAHTMMEDTASALASAGEARARFRELQDARGESGALQLMAEVRAADRQFEAALEVADERLTIALERSAPDLEARARHQVAAFHLADQSLAEAEKVARQAAACALKAGDAQEEARIQMTLMEICMEAAGDSAADRGFAQGAGAAMKAAMDAVAAAGRSGDRALQATACLAKATVMLWHGSHQEADRAVGTARSLFLSLGSEAGEARCLVVSAQLKLARGGADAALDALAKAAALAKKAGDALTEFEAATIFNSLKAQLHAGAPDKPGGGDAVAAGQADGPAVAGEASPDEEEDWWAWDEEGMGSELRSTLAAMVKEVMATEEDLELDSPFMDAGMDSLSSVSLMQALTQELGLSASPSLVFDYPTLRALEAHLLEEYKNMGS</sequence>
<dbReference type="InterPro" id="IPR009081">
    <property type="entry name" value="PP-bd_ACP"/>
</dbReference>
<dbReference type="SMART" id="SM01294">
    <property type="entry name" value="PKS_PP_betabranch"/>
    <property type="match status" value="1"/>
</dbReference>
<organism evidence="5 6">
    <name type="scientific">Prorocentrum cordatum</name>
    <dbReference type="NCBI Taxonomy" id="2364126"/>
    <lineage>
        <taxon>Eukaryota</taxon>
        <taxon>Sar</taxon>
        <taxon>Alveolata</taxon>
        <taxon>Dinophyceae</taxon>
        <taxon>Prorocentrales</taxon>
        <taxon>Prorocentraceae</taxon>
        <taxon>Prorocentrum</taxon>
    </lineage>
</organism>
<dbReference type="SMART" id="SM00823">
    <property type="entry name" value="PKS_PP"/>
    <property type="match status" value="1"/>
</dbReference>
<dbReference type="Pfam" id="PF00550">
    <property type="entry name" value="PP-binding"/>
    <property type="match status" value="1"/>
</dbReference>
<name>A0ABN9UW26_9DINO</name>
<gene>
    <name evidence="5" type="ORF">PCOR1329_LOCUS52246</name>
</gene>
<reference evidence="5" key="1">
    <citation type="submission" date="2023-10" db="EMBL/GenBank/DDBJ databases">
        <authorList>
            <person name="Chen Y."/>
            <person name="Shah S."/>
            <person name="Dougan E. K."/>
            <person name="Thang M."/>
            <person name="Chan C."/>
        </authorList>
    </citation>
    <scope>NUCLEOTIDE SEQUENCE [LARGE SCALE GENOMIC DNA]</scope>
</reference>
<dbReference type="InterPro" id="IPR036736">
    <property type="entry name" value="ACP-like_sf"/>
</dbReference>
<keyword evidence="1" id="KW-0596">Phosphopantetheine</keyword>
<dbReference type="Proteomes" id="UP001189429">
    <property type="component" value="Unassembled WGS sequence"/>
</dbReference>
<keyword evidence="6" id="KW-1185">Reference proteome</keyword>
<keyword evidence="2" id="KW-0597">Phosphoprotein</keyword>
<evidence type="ECO:0000313" key="6">
    <source>
        <dbReference type="Proteomes" id="UP001189429"/>
    </source>
</evidence>